<dbReference type="AlphaFoldDB" id="A0A397UIZ9"/>
<dbReference type="Gene3D" id="1.10.510.10">
    <property type="entry name" value="Transferase(Phosphotransferase) domain 1"/>
    <property type="match status" value="1"/>
</dbReference>
<protein>
    <submittedName>
        <fullName evidence="3">Kinase-like domain-containing protein</fullName>
    </submittedName>
</protein>
<evidence type="ECO:0000259" key="2">
    <source>
        <dbReference type="PROSITE" id="PS50011"/>
    </source>
</evidence>
<name>A0A397UIZ9_9GLOM</name>
<dbReference type="InterPro" id="IPR017441">
    <property type="entry name" value="Protein_kinase_ATP_BS"/>
</dbReference>
<accession>A0A397UIZ9</accession>
<dbReference type="InterPro" id="IPR049229">
    <property type="entry name" value="DUF6826"/>
</dbReference>
<dbReference type="PROSITE" id="PS00109">
    <property type="entry name" value="PROTEIN_KINASE_TYR"/>
    <property type="match status" value="1"/>
</dbReference>
<keyword evidence="3" id="KW-0418">Kinase</keyword>
<sequence>METLITEIHRLLFTSNEKVSLGRYFIANFEKLDAIVHVLHTCTTDDEKRDFLKSLISMPEQTVAVPVENLTNLLGRMVVSLTDLSELMKENLAVMKKYSEVLNRLIPAQSHETDNPTRAYQNIPFKTVDQEYFLSETRSQLEQLSRVGRYKNIELYIRDYPVPFTSEEEVQAWFDKLMKALPTFSSNLSVEDTHTNTYLEGYKPDFSILVNEDAENKVYIPMFVCTLLEVKKRKSPGSGLTDESKGQLLDYIQVLIRQQPLRVHFAIFLSDGFNFYVMDYNRDTKQYSEFTTNFLTGIRLFWVLINDKSPFTSLVGPRSIRFRTQLRDIRIRLKGYLGKGASSTVYEIDFENVPSAIKIHDGYTMKNEADALEFLNSQNIPNVPTYIAHDNNSIIIRPVCKQIGKQIGNQFQVFHAQQLLHLLKRIHRLGIYHRDVRPENILLNTKDNELILADWGSAIQYSRNTGAVEYEGTILFASPDILSNNFDLYIPKASDDLHSFIRTIYILHNPSKMPTIPEGNFKSKAIAIKKYWDDKVNVKLGGPFWKEMIDAATNENYDVLEKCCYVFKE</sequence>
<dbReference type="GO" id="GO:0005634">
    <property type="term" value="C:nucleus"/>
    <property type="evidence" value="ECO:0007669"/>
    <property type="project" value="TreeGrafter"/>
</dbReference>
<dbReference type="GO" id="GO:0044773">
    <property type="term" value="P:mitotic DNA damage checkpoint signaling"/>
    <property type="evidence" value="ECO:0007669"/>
    <property type="project" value="TreeGrafter"/>
</dbReference>
<dbReference type="SUPFAM" id="SSF56112">
    <property type="entry name" value="Protein kinase-like (PK-like)"/>
    <property type="match status" value="1"/>
</dbReference>
<evidence type="ECO:0000256" key="1">
    <source>
        <dbReference type="PROSITE-ProRule" id="PRU10141"/>
    </source>
</evidence>
<dbReference type="OrthoDB" id="2366942at2759"/>
<dbReference type="InterPro" id="IPR008266">
    <property type="entry name" value="Tyr_kinase_AS"/>
</dbReference>
<keyword evidence="4" id="KW-1185">Reference proteome</keyword>
<reference evidence="3 4" key="1">
    <citation type="submission" date="2018-06" db="EMBL/GenBank/DDBJ databases">
        <title>Comparative genomics reveals the genomic features of Rhizophagus irregularis, R. cerebriforme, R. diaphanum and Gigaspora rosea, and their symbiotic lifestyle signature.</title>
        <authorList>
            <person name="Morin E."/>
            <person name="San Clemente H."/>
            <person name="Chen E.C.H."/>
            <person name="De La Providencia I."/>
            <person name="Hainaut M."/>
            <person name="Kuo A."/>
            <person name="Kohler A."/>
            <person name="Murat C."/>
            <person name="Tang N."/>
            <person name="Roy S."/>
            <person name="Loubradou J."/>
            <person name="Henrissat B."/>
            <person name="Grigoriev I.V."/>
            <person name="Corradi N."/>
            <person name="Roux C."/>
            <person name="Martin F.M."/>
        </authorList>
    </citation>
    <scope>NUCLEOTIDE SEQUENCE [LARGE SCALE GENOMIC DNA]</scope>
    <source>
        <strain evidence="3 4">DAOM 194757</strain>
    </source>
</reference>
<dbReference type="PANTHER" id="PTHR44167:SF24">
    <property type="entry name" value="SERINE_THREONINE-PROTEIN KINASE CHK2"/>
    <property type="match status" value="1"/>
</dbReference>
<evidence type="ECO:0000313" key="4">
    <source>
        <dbReference type="Proteomes" id="UP000266673"/>
    </source>
</evidence>
<dbReference type="STRING" id="44941.A0A397UIZ9"/>
<dbReference type="InterPro" id="IPR000719">
    <property type="entry name" value="Prot_kinase_dom"/>
</dbReference>
<proteinExistence type="predicted"/>
<dbReference type="Pfam" id="PF20713">
    <property type="entry name" value="DUF6826"/>
    <property type="match status" value="1"/>
</dbReference>
<gene>
    <name evidence="3" type="ORF">C2G38_2251533</name>
</gene>
<dbReference type="Proteomes" id="UP000266673">
    <property type="component" value="Unassembled WGS sequence"/>
</dbReference>
<dbReference type="PROSITE" id="PS50011">
    <property type="entry name" value="PROTEIN_KINASE_DOM"/>
    <property type="match status" value="1"/>
</dbReference>
<dbReference type="EMBL" id="QKWP01001403">
    <property type="protein sequence ID" value="RIB09208.1"/>
    <property type="molecule type" value="Genomic_DNA"/>
</dbReference>
<evidence type="ECO:0000313" key="3">
    <source>
        <dbReference type="EMBL" id="RIB09208.1"/>
    </source>
</evidence>
<keyword evidence="3" id="KW-0808">Transferase</keyword>
<dbReference type="GO" id="GO:0005524">
    <property type="term" value="F:ATP binding"/>
    <property type="evidence" value="ECO:0007669"/>
    <property type="project" value="UniProtKB-UniRule"/>
</dbReference>
<comment type="caution">
    <text evidence="3">The sequence shown here is derived from an EMBL/GenBank/DDBJ whole genome shotgun (WGS) entry which is preliminary data.</text>
</comment>
<dbReference type="PROSITE" id="PS00107">
    <property type="entry name" value="PROTEIN_KINASE_ATP"/>
    <property type="match status" value="1"/>
</dbReference>
<feature type="binding site" evidence="1">
    <location>
        <position position="358"/>
    </location>
    <ligand>
        <name>ATP</name>
        <dbReference type="ChEBI" id="CHEBI:30616"/>
    </ligand>
</feature>
<feature type="domain" description="Protein kinase" evidence="2">
    <location>
        <begin position="331"/>
        <end position="569"/>
    </location>
</feature>
<keyword evidence="1" id="KW-0547">Nucleotide-binding</keyword>
<keyword evidence="1" id="KW-0067">ATP-binding</keyword>
<dbReference type="Pfam" id="PF00069">
    <property type="entry name" value="Pkinase"/>
    <property type="match status" value="1"/>
</dbReference>
<dbReference type="PANTHER" id="PTHR44167">
    <property type="entry name" value="OVARIAN-SPECIFIC SERINE/THREONINE-PROTEIN KINASE LOK-RELATED"/>
    <property type="match status" value="1"/>
</dbReference>
<dbReference type="SMART" id="SM00220">
    <property type="entry name" value="S_TKc"/>
    <property type="match status" value="1"/>
</dbReference>
<dbReference type="InterPro" id="IPR011009">
    <property type="entry name" value="Kinase-like_dom_sf"/>
</dbReference>
<dbReference type="GO" id="GO:0004674">
    <property type="term" value="F:protein serine/threonine kinase activity"/>
    <property type="evidence" value="ECO:0007669"/>
    <property type="project" value="TreeGrafter"/>
</dbReference>
<organism evidence="3 4">
    <name type="scientific">Gigaspora rosea</name>
    <dbReference type="NCBI Taxonomy" id="44941"/>
    <lineage>
        <taxon>Eukaryota</taxon>
        <taxon>Fungi</taxon>
        <taxon>Fungi incertae sedis</taxon>
        <taxon>Mucoromycota</taxon>
        <taxon>Glomeromycotina</taxon>
        <taxon>Glomeromycetes</taxon>
        <taxon>Diversisporales</taxon>
        <taxon>Gigasporaceae</taxon>
        <taxon>Gigaspora</taxon>
    </lineage>
</organism>